<comment type="caution">
    <text evidence="2">The sequence shown here is derived from an EMBL/GenBank/DDBJ whole genome shotgun (WGS) entry which is preliminary data.</text>
</comment>
<evidence type="ECO:0000313" key="3">
    <source>
        <dbReference type="Proteomes" id="UP001607303"/>
    </source>
</evidence>
<dbReference type="AlphaFoldDB" id="A0ABD2CDL7"/>
<keyword evidence="1" id="KW-0472">Membrane</keyword>
<name>A0ABD2CDL7_VESMC</name>
<accession>A0ABD2CDL7</accession>
<evidence type="ECO:0000256" key="1">
    <source>
        <dbReference type="SAM" id="Phobius"/>
    </source>
</evidence>
<keyword evidence="1" id="KW-0812">Transmembrane</keyword>
<evidence type="ECO:0000313" key="2">
    <source>
        <dbReference type="EMBL" id="KAL2743146.1"/>
    </source>
</evidence>
<feature type="transmembrane region" description="Helical" evidence="1">
    <location>
        <begin position="51"/>
        <end position="68"/>
    </location>
</feature>
<keyword evidence="3" id="KW-1185">Reference proteome</keyword>
<reference evidence="2 3" key="1">
    <citation type="journal article" date="2024" name="Ann. Entomol. Soc. Am.">
        <title>Genomic analyses of the southern and eastern yellowjacket wasps (Hymenoptera: Vespidae) reveal evolutionary signatures of social life.</title>
        <authorList>
            <person name="Catto M.A."/>
            <person name="Caine P.B."/>
            <person name="Orr S.E."/>
            <person name="Hunt B.G."/>
            <person name="Goodisman M.A.D."/>
        </authorList>
    </citation>
    <scope>NUCLEOTIDE SEQUENCE [LARGE SCALE GENOMIC DNA]</scope>
    <source>
        <strain evidence="2">232</strain>
        <tissue evidence="2">Head and thorax</tissue>
    </source>
</reference>
<keyword evidence="1" id="KW-1133">Transmembrane helix</keyword>
<proteinExistence type="predicted"/>
<dbReference type="Proteomes" id="UP001607303">
    <property type="component" value="Unassembled WGS sequence"/>
</dbReference>
<gene>
    <name evidence="2" type="ORF">V1477_008635</name>
</gene>
<protein>
    <submittedName>
        <fullName evidence="2">Uncharacterized protein</fullName>
    </submittedName>
</protein>
<organism evidence="2 3">
    <name type="scientific">Vespula maculifrons</name>
    <name type="common">Eastern yellow jacket</name>
    <name type="synonym">Wasp</name>
    <dbReference type="NCBI Taxonomy" id="7453"/>
    <lineage>
        <taxon>Eukaryota</taxon>
        <taxon>Metazoa</taxon>
        <taxon>Ecdysozoa</taxon>
        <taxon>Arthropoda</taxon>
        <taxon>Hexapoda</taxon>
        <taxon>Insecta</taxon>
        <taxon>Pterygota</taxon>
        <taxon>Neoptera</taxon>
        <taxon>Endopterygota</taxon>
        <taxon>Hymenoptera</taxon>
        <taxon>Apocrita</taxon>
        <taxon>Aculeata</taxon>
        <taxon>Vespoidea</taxon>
        <taxon>Vespidae</taxon>
        <taxon>Vespinae</taxon>
        <taxon>Vespula</taxon>
    </lineage>
</organism>
<sequence>MMSSRNFVSKFYFHPNVKIKWHKKKKILRYTPVTLDLHRTGFRKILDKDQILLSFVVVIVVIVSRGYNEASFSVLLALTSSADR</sequence>
<dbReference type="EMBL" id="JAYRBN010000056">
    <property type="protein sequence ID" value="KAL2743146.1"/>
    <property type="molecule type" value="Genomic_DNA"/>
</dbReference>